<dbReference type="OrthoDB" id="3220614at2759"/>
<sequence>MSPSLHILSRKRPATSPTTSPPDNSPHAPAGSLSAPPPSPWSTPLAPRAPTAGGGAPLPPPLPPSTTMSAGPLPPPRQASFSFSATSQDFSDSSSSKRPNDNASSDDLGILAGDEEIKSTYRKKIRIAEDDAQAQLAMIIRRWGWIGGRVVDAFTSPKVIFTSGIKVENAHEDGQDVIANFTPEQIGHSNSYQLLVSHLVDCDTYVTGLREIEDHARQQCELHTFYDIMATGQDSSRNDDTGVVKEEIVDIMRSEFGQEVEGLSKKSKSGRGFTHLLTRRLLMPTGVDMTDEELMKSMESGKIPRNPHDLPIFLYGEYFCDPDEGLNGYLQSALLVKSYMALYLGPSAWTGECKSKRSGKASLCNLQQVTGRTIAYVATLVHFALSDDENLDKEVSPGKFDYRAFFWTIVAFFEDDGFEDEAAETLEWWNKKIFPTKAATKQGTNPPTTRMDQLKAQRLAKSAAQAAAVPAQAAPGVNAGTEDPEQATE</sequence>
<feature type="compositionally biased region" description="Low complexity" evidence="1">
    <location>
        <begin position="42"/>
        <end position="51"/>
    </location>
</feature>
<feature type="region of interest" description="Disordered" evidence="1">
    <location>
        <begin position="462"/>
        <end position="489"/>
    </location>
</feature>
<feature type="compositionally biased region" description="Polar residues" evidence="1">
    <location>
        <begin position="439"/>
        <end position="451"/>
    </location>
</feature>
<organism evidence="2 3">
    <name type="scientific">Sphaerobolus stellatus (strain SS14)</name>
    <dbReference type="NCBI Taxonomy" id="990650"/>
    <lineage>
        <taxon>Eukaryota</taxon>
        <taxon>Fungi</taxon>
        <taxon>Dikarya</taxon>
        <taxon>Basidiomycota</taxon>
        <taxon>Agaricomycotina</taxon>
        <taxon>Agaricomycetes</taxon>
        <taxon>Phallomycetidae</taxon>
        <taxon>Geastrales</taxon>
        <taxon>Sphaerobolaceae</taxon>
        <taxon>Sphaerobolus</taxon>
    </lineage>
</organism>
<feature type="compositionally biased region" description="Low complexity" evidence="1">
    <location>
        <begin position="78"/>
        <end position="96"/>
    </location>
</feature>
<dbReference type="Proteomes" id="UP000054279">
    <property type="component" value="Unassembled WGS sequence"/>
</dbReference>
<dbReference type="EMBL" id="KN837121">
    <property type="protein sequence ID" value="KIJ43686.1"/>
    <property type="molecule type" value="Genomic_DNA"/>
</dbReference>
<keyword evidence="3" id="KW-1185">Reference proteome</keyword>
<evidence type="ECO:0000313" key="3">
    <source>
        <dbReference type="Proteomes" id="UP000054279"/>
    </source>
</evidence>
<protein>
    <submittedName>
        <fullName evidence="2">Uncharacterized protein</fullName>
    </submittedName>
</protein>
<gene>
    <name evidence="2" type="ORF">M422DRAFT_47762</name>
</gene>
<accession>A0A0C9VYU3</accession>
<feature type="compositionally biased region" description="Low complexity" evidence="1">
    <location>
        <begin position="462"/>
        <end position="480"/>
    </location>
</feature>
<evidence type="ECO:0000256" key="1">
    <source>
        <dbReference type="SAM" id="MobiDB-lite"/>
    </source>
</evidence>
<feature type="region of interest" description="Disordered" evidence="1">
    <location>
        <begin position="438"/>
        <end position="457"/>
    </location>
</feature>
<dbReference type="InterPro" id="IPR046521">
    <property type="entry name" value="DUF6698"/>
</dbReference>
<reference evidence="2 3" key="1">
    <citation type="submission" date="2014-06" db="EMBL/GenBank/DDBJ databases">
        <title>Evolutionary Origins and Diversification of the Mycorrhizal Mutualists.</title>
        <authorList>
            <consortium name="DOE Joint Genome Institute"/>
            <consortium name="Mycorrhizal Genomics Consortium"/>
            <person name="Kohler A."/>
            <person name="Kuo A."/>
            <person name="Nagy L.G."/>
            <person name="Floudas D."/>
            <person name="Copeland A."/>
            <person name="Barry K.W."/>
            <person name="Cichocki N."/>
            <person name="Veneault-Fourrey C."/>
            <person name="LaButti K."/>
            <person name="Lindquist E.A."/>
            <person name="Lipzen A."/>
            <person name="Lundell T."/>
            <person name="Morin E."/>
            <person name="Murat C."/>
            <person name="Riley R."/>
            <person name="Ohm R."/>
            <person name="Sun H."/>
            <person name="Tunlid A."/>
            <person name="Henrissat B."/>
            <person name="Grigoriev I.V."/>
            <person name="Hibbett D.S."/>
            <person name="Martin F."/>
        </authorList>
    </citation>
    <scope>NUCLEOTIDE SEQUENCE [LARGE SCALE GENOMIC DNA]</scope>
    <source>
        <strain evidence="2 3">SS14</strain>
    </source>
</reference>
<dbReference type="Pfam" id="PF20414">
    <property type="entry name" value="DUF6698"/>
    <property type="match status" value="1"/>
</dbReference>
<feature type="region of interest" description="Disordered" evidence="1">
    <location>
        <begin position="1"/>
        <end position="111"/>
    </location>
</feature>
<proteinExistence type="predicted"/>
<dbReference type="HOGENOM" id="CLU_043702_0_0_1"/>
<name>A0A0C9VYU3_SPHS4</name>
<feature type="compositionally biased region" description="Low complexity" evidence="1">
    <location>
        <begin position="25"/>
        <end position="34"/>
    </location>
</feature>
<evidence type="ECO:0000313" key="2">
    <source>
        <dbReference type="EMBL" id="KIJ43686.1"/>
    </source>
</evidence>
<dbReference type="AlphaFoldDB" id="A0A0C9VYU3"/>